<comment type="caution">
    <text evidence="4">The sequence shown here is derived from an EMBL/GenBank/DDBJ whole genome shotgun (WGS) entry which is preliminary data.</text>
</comment>
<dbReference type="InterPro" id="IPR036661">
    <property type="entry name" value="Luciferase-like_sf"/>
</dbReference>
<dbReference type="GO" id="GO:0004497">
    <property type="term" value="F:monooxygenase activity"/>
    <property type="evidence" value="ECO:0007669"/>
    <property type="project" value="UniProtKB-KW"/>
</dbReference>
<accession>A0A938B1Y7</accession>
<dbReference type="Pfam" id="PF00296">
    <property type="entry name" value="Bac_luciferase"/>
    <property type="match status" value="1"/>
</dbReference>
<protein>
    <submittedName>
        <fullName evidence="4">LLM class flavin-dependent oxidoreductase</fullName>
    </submittedName>
</protein>
<evidence type="ECO:0000259" key="3">
    <source>
        <dbReference type="Pfam" id="PF00296"/>
    </source>
</evidence>
<organism evidence="4 5">
    <name type="scientific">Tectimicrobiota bacterium</name>
    <dbReference type="NCBI Taxonomy" id="2528274"/>
    <lineage>
        <taxon>Bacteria</taxon>
        <taxon>Pseudomonadati</taxon>
        <taxon>Nitrospinota/Tectimicrobiota group</taxon>
        <taxon>Candidatus Tectimicrobiota</taxon>
    </lineage>
</organism>
<feature type="domain" description="Luciferase-like" evidence="3">
    <location>
        <begin position="16"/>
        <end position="329"/>
    </location>
</feature>
<dbReference type="GO" id="GO:0005829">
    <property type="term" value="C:cytosol"/>
    <property type="evidence" value="ECO:0007669"/>
    <property type="project" value="TreeGrafter"/>
</dbReference>
<keyword evidence="1" id="KW-0560">Oxidoreductase</keyword>
<dbReference type="EMBL" id="VGLS01000009">
    <property type="protein sequence ID" value="MBM3222313.1"/>
    <property type="molecule type" value="Genomic_DNA"/>
</dbReference>
<dbReference type="InterPro" id="IPR011251">
    <property type="entry name" value="Luciferase-like_dom"/>
</dbReference>
<keyword evidence="2" id="KW-0503">Monooxygenase</keyword>
<evidence type="ECO:0000313" key="5">
    <source>
        <dbReference type="Proteomes" id="UP000712673"/>
    </source>
</evidence>
<reference evidence="4" key="1">
    <citation type="submission" date="2019-03" db="EMBL/GenBank/DDBJ databases">
        <title>Lake Tanganyika Metagenome-Assembled Genomes (MAGs).</title>
        <authorList>
            <person name="Tran P."/>
        </authorList>
    </citation>
    <scope>NUCLEOTIDE SEQUENCE</scope>
    <source>
        <strain evidence="4">K_DeepCast_65m_m2_066</strain>
    </source>
</reference>
<dbReference type="PANTHER" id="PTHR30137:SF8">
    <property type="entry name" value="BLR5498 PROTEIN"/>
    <property type="match status" value="1"/>
</dbReference>
<gene>
    <name evidence="4" type="ORF">FJZ47_00705</name>
</gene>
<dbReference type="Proteomes" id="UP000712673">
    <property type="component" value="Unassembled WGS sequence"/>
</dbReference>
<evidence type="ECO:0000256" key="2">
    <source>
        <dbReference type="ARBA" id="ARBA00023033"/>
    </source>
</evidence>
<dbReference type="GO" id="GO:0016705">
    <property type="term" value="F:oxidoreductase activity, acting on paired donors, with incorporation or reduction of molecular oxygen"/>
    <property type="evidence" value="ECO:0007669"/>
    <property type="project" value="InterPro"/>
</dbReference>
<dbReference type="Gene3D" id="3.20.20.30">
    <property type="entry name" value="Luciferase-like domain"/>
    <property type="match status" value="1"/>
</dbReference>
<sequence length="362" mass="40545">MALLNSATAARKEASMDCGLFLEFPCRDGMTEQEAFAESLALVDEAEARGVASVWLAEYHFSSFSPLSSPLMVAMAIAARTQRMRIGLAVVLLPLGHPIRIAEDVATLDHFSQGRIEFGVGRGTFPDTHDGYNSPFAESRARFDEYLEIILKAWTQDRFSFSGTHYHCEDLYVRPKPLQTPHPPVRIGITSAESFPLVGRLGYPVIVNPSRVFTLPELKPYVQQYRQAWYDAGHPGTPQVGLRVPLYVAETAEQAYYEPQASAMTAVQGLATRVARSASRRGTTGNWSAQAEHIEHMTYDDWLRDKVVFGTPDTVVPRLQQLREELGLTQMLYEINLGRQLPYALQVKNLRMINEHVLPHLA</sequence>
<dbReference type="AlphaFoldDB" id="A0A938B1Y7"/>
<dbReference type="SUPFAM" id="SSF51679">
    <property type="entry name" value="Bacterial luciferase-like"/>
    <property type="match status" value="1"/>
</dbReference>
<name>A0A938B1Y7_UNCTE</name>
<dbReference type="InterPro" id="IPR050766">
    <property type="entry name" value="Bact_Lucif_Oxidored"/>
</dbReference>
<evidence type="ECO:0000313" key="4">
    <source>
        <dbReference type="EMBL" id="MBM3222313.1"/>
    </source>
</evidence>
<dbReference type="PANTHER" id="PTHR30137">
    <property type="entry name" value="LUCIFERASE-LIKE MONOOXYGENASE"/>
    <property type="match status" value="1"/>
</dbReference>
<evidence type="ECO:0000256" key="1">
    <source>
        <dbReference type="ARBA" id="ARBA00023002"/>
    </source>
</evidence>
<proteinExistence type="predicted"/>